<dbReference type="PANTHER" id="PTHR45790:SF3">
    <property type="entry name" value="S-ADENOSYL-L-METHIONINE-DEPENDENT UROPORPHYRINOGEN III METHYLTRANSFERASE, CHLOROPLASTIC"/>
    <property type="match status" value="1"/>
</dbReference>
<evidence type="ECO:0000313" key="9">
    <source>
        <dbReference type="EMBL" id="MBB3327362.1"/>
    </source>
</evidence>
<organism evidence="9 10">
    <name type="scientific">Microlunatus antarcticus</name>
    <dbReference type="NCBI Taxonomy" id="53388"/>
    <lineage>
        <taxon>Bacteria</taxon>
        <taxon>Bacillati</taxon>
        <taxon>Actinomycetota</taxon>
        <taxon>Actinomycetes</taxon>
        <taxon>Propionibacteriales</taxon>
        <taxon>Propionibacteriaceae</taxon>
        <taxon>Microlunatus</taxon>
    </lineage>
</organism>
<dbReference type="PIRSF" id="PIRSF036426">
    <property type="entry name" value="Sirohaem_synth"/>
    <property type="match status" value="1"/>
</dbReference>
<dbReference type="InterPro" id="IPR000878">
    <property type="entry name" value="4pyrrol_Mease"/>
</dbReference>
<dbReference type="AlphaFoldDB" id="A0A7W5JX46"/>
<accession>A0A7W5JX46</accession>
<dbReference type="InterPro" id="IPR035996">
    <property type="entry name" value="4pyrrol_Methylase_sf"/>
</dbReference>
<evidence type="ECO:0000313" key="10">
    <source>
        <dbReference type="Proteomes" id="UP000565572"/>
    </source>
</evidence>
<name>A0A7W5JX46_9ACTN</name>
<keyword evidence="4" id="KW-0949">S-adenosyl-L-methionine</keyword>
<dbReference type="GO" id="GO:0009236">
    <property type="term" value="P:cobalamin biosynthetic process"/>
    <property type="evidence" value="ECO:0007669"/>
    <property type="project" value="InterPro"/>
</dbReference>
<dbReference type="RefSeq" id="WP_183338540.1">
    <property type="nucleotide sequence ID" value="NZ_JACHZG010000001.1"/>
</dbReference>
<dbReference type="GO" id="GO:0043115">
    <property type="term" value="F:precorrin-2 dehydrogenase activity"/>
    <property type="evidence" value="ECO:0007669"/>
    <property type="project" value="InterPro"/>
</dbReference>
<dbReference type="GO" id="GO:0032259">
    <property type="term" value="P:methylation"/>
    <property type="evidence" value="ECO:0007669"/>
    <property type="project" value="UniProtKB-KW"/>
</dbReference>
<evidence type="ECO:0000259" key="8">
    <source>
        <dbReference type="Pfam" id="PF00590"/>
    </source>
</evidence>
<evidence type="ECO:0000256" key="3">
    <source>
        <dbReference type="ARBA" id="ARBA00022679"/>
    </source>
</evidence>
<dbReference type="InterPro" id="IPR006366">
    <property type="entry name" value="CobA/CysG_C"/>
</dbReference>
<dbReference type="Pfam" id="PF00590">
    <property type="entry name" value="TP_methylase"/>
    <property type="match status" value="1"/>
</dbReference>
<evidence type="ECO:0000256" key="4">
    <source>
        <dbReference type="ARBA" id="ARBA00022691"/>
    </source>
</evidence>
<keyword evidence="2 9" id="KW-0489">Methyltransferase</keyword>
<dbReference type="InterPro" id="IPR012409">
    <property type="entry name" value="Sirohaem_synth"/>
</dbReference>
<evidence type="ECO:0000256" key="1">
    <source>
        <dbReference type="ARBA" id="ARBA00012162"/>
    </source>
</evidence>
<reference evidence="9 10" key="1">
    <citation type="submission" date="2020-08" db="EMBL/GenBank/DDBJ databases">
        <title>Sequencing the genomes of 1000 actinobacteria strains.</title>
        <authorList>
            <person name="Klenk H.-P."/>
        </authorList>
    </citation>
    <scope>NUCLEOTIDE SEQUENCE [LARGE SCALE GENOMIC DNA]</scope>
    <source>
        <strain evidence="9 10">DSM 11053</strain>
    </source>
</reference>
<dbReference type="PANTHER" id="PTHR45790">
    <property type="entry name" value="SIROHEME SYNTHASE-RELATED"/>
    <property type="match status" value="1"/>
</dbReference>
<proteinExistence type="predicted"/>
<dbReference type="CDD" id="cd11642">
    <property type="entry name" value="SUMT"/>
    <property type="match status" value="1"/>
</dbReference>
<feature type="compositionally biased region" description="Basic and acidic residues" evidence="7">
    <location>
        <begin position="371"/>
        <end position="385"/>
    </location>
</feature>
<dbReference type="Gene3D" id="3.30.950.10">
    <property type="entry name" value="Methyltransferase, Cobalt-precorrin-4 Transmethylase, Domain 2"/>
    <property type="match status" value="1"/>
</dbReference>
<keyword evidence="10" id="KW-1185">Reference proteome</keyword>
<protein>
    <recommendedName>
        <fullName evidence="1">uroporphyrinogen-III C-methyltransferase</fullName>
        <ecNumber evidence="1">2.1.1.107</ecNumber>
    </recommendedName>
</protein>
<feature type="active site" description="Proton acceptor" evidence="6">
    <location>
        <position position="141"/>
    </location>
</feature>
<dbReference type="Gene3D" id="3.40.1010.10">
    <property type="entry name" value="Cobalt-precorrin-4 Transmethylase, Domain 1"/>
    <property type="match status" value="1"/>
</dbReference>
<dbReference type="InterPro" id="IPR014776">
    <property type="entry name" value="4pyrrole_Mease_sub2"/>
</dbReference>
<evidence type="ECO:0000256" key="5">
    <source>
        <dbReference type="ARBA" id="ARBA00023244"/>
    </source>
</evidence>
<dbReference type="NCBIfam" id="NF004790">
    <property type="entry name" value="PRK06136.1"/>
    <property type="match status" value="1"/>
</dbReference>
<dbReference type="EC" id="2.1.1.107" evidence="1"/>
<dbReference type="GO" id="GO:0051266">
    <property type="term" value="F:sirohydrochlorin ferrochelatase activity"/>
    <property type="evidence" value="ECO:0007669"/>
    <property type="project" value="InterPro"/>
</dbReference>
<gene>
    <name evidence="9" type="ORF">FHX39_002306</name>
</gene>
<evidence type="ECO:0000256" key="6">
    <source>
        <dbReference type="PIRSR" id="PIRSR036426-1"/>
    </source>
</evidence>
<comment type="caution">
    <text evidence="9">The sequence shown here is derived from an EMBL/GenBank/DDBJ whole genome shotgun (WGS) entry which is preliminary data.</text>
</comment>
<dbReference type="GO" id="GO:0004851">
    <property type="term" value="F:uroporphyrin-III C-methyltransferase activity"/>
    <property type="evidence" value="ECO:0007669"/>
    <property type="project" value="UniProtKB-EC"/>
</dbReference>
<dbReference type="GO" id="GO:0019354">
    <property type="term" value="P:siroheme biosynthetic process"/>
    <property type="evidence" value="ECO:0007669"/>
    <property type="project" value="InterPro"/>
</dbReference>
<dbReference type="InterPro" id="IPR050161">
    <property type="entry name" value="Siro_Cobalamin_biosynth"/>
</dbReference>
<keyword evidence="5" id="KW-0627">Porphyrin biosynthesis</keyword>
<dbReference type="Proteomes" id="UP000565572">
    <property type="component" value="Unassembled WGS sequence"/>
</dbReference>
<dbReference type="FunFam" id="3.40.1010.10:FF:000001">
    <property type="entry name" value="Siroheme synthase"/>
    <property type="match status" value="1"/>
</dbReference>
<feature type="domain" description="Tetrapyrrole methylase" evidence="8">
    <location>
        <begin position="111"/>
        <end position="318"/>
    </location>
</feature>
<dbReference type="SUPFAM" id="SSF53790">
    <property type="entry name" value="Tetrapyrrole methylase"/>
    <property type="match status" value="1"/>
</dbReference>
<dbReference type="EMBL" id="JACHZG010000001">
    <property type="protein sequence ID" value="MBB3327362.1"/>
    <property type="molecule type" value="Genomic_DNA"/>
</dbReference>
<sequence>MQLDLDVTGRKVVVLGSAAGARRCVARFVRGGARVTLVATDGPPGTRLDTVRYVAAPAPDDTSALLRLVGPAWIVVFVDPAAPLRDRVVELAGHLRVMTTTEAPAETVGAVTLVGGGPGRAGLLTVEAVAALGAADVVFYDRLAPTDDLAALAPAAELVDVGKTPFHHPVEQRSIEQLLVDRARAGQSVVRLKGGDPFVFGRGGEEMLACLDAGVRVRVVPGVSSAVAVPAACGIPVTHRGLSHAFTVISGHQRPSEAELDGLARLGGTIVVLMGVVNLEQIATGLLRAGMDPDTPAAVVERGYSDSQRSTFSRLGSLADDARRLQVASPAVVVIGAVVSVAPGLADAARVLDDLPAWADALTPDAALTSEDARAPDDVADRSGP</sequence>
<dbReference type="NCBIfam" id="TIGR01469">
    <property type="entry name" value="cobA_cysG_Cterm"/>
    <property type="match status" value="1"/>
</dbReference>
<keyword evidence="3 9" id="KW-0808">Transferase</keyword>
<dbReference type="GO" id="GO:0051287">
    <property type="term" value="F:NAD binding"/>
    <property type="evidence" value="ECO:0007669"/>
    <property type="project" value="InterPro"/>
</dbReference>
<evidence type="ECO:0000256" key="7">
    <source>
        <dbReference type="SAM" id="MobiDB-lite"/>
    </source>
</evidence>
<feature type="region of interest" description="Disordered" evidence="7">
    <location>
        <begin position="366"/>
        <end position="385"/>
    </location>
</feature>
<dbReference type="InterPro" id="IPR014777">
    <property type="entry name" value="4pyrrole_Mease_sub1"/>
</dbReference>
<evidence type="ECO:0000256" key="2">
    <source>
        <dbReference type="ARBA" id="ARBA00022603"/>
    </source>
</evidence>
<feature type="active site" description="Proton donor" evidence="6">
    <location>
        <position position="163"/>
    </location>
</feature>